<dbReference type="SUPFAM" id="SSF50985">
    <property type="entry name" value="RCC1/BLIP-II"/>
    <property type="match status" value="1"/>
</dbReference>
<proteinExistence type="predicted"/>
<name>A0ABN7GD48_9GAMM</name>
<dbReference type="EMBL" id="CAHJWF010000457">
    <property type="protein sequence ID" value="CAB5507750.1"/>
    <property type="molecule type" value="Genomic_DNA"/>
</dbReference>
<sequence length="864" mass="92245">MNPISLNTNFTRILLLSTALVVSINTIAGGRSSERNLMDDYLQNATLINPDAPAFPSQRSTLISNNALVFNRGATGVNNDDFDKTFSLAKTLTNIRSSSDATEDGSNTQFLKSLLNTFNINSKINGFVKMDLQIREQEASLSGLIDNMSPSAIFNRFDLSASNGQHCGEYRVIYHKNNSDRSNDDRFFLSFEAKYPNPEFSKGKKGCFAVADFWKEIGSMNKTDALVQLEEFFYQGLVHKGVKLPAAINFTHYTHGTGQVRSNAFVNDPWQLREFKTDINAKGKAVFVADTVKSNPLAKLFSNEGNLDSDSLKALRGYFVRDFDGYVDNLLAPERRANNPSSSDIINGFSLGTDNHYNEFQSDSKTTKDNTANAENKDLKSIINKKLAALNLSDYNAKMIMNRAKAMSCSGCHRNSNDARIAPNVNWPKSKYFVHVDEQGALSLALTEQFLPARAALLADYWQKISERSAEKWRFAEVDYSSAINNFGGFYNASNHPNWNTFAALQADGSITAWGGSSSGGTDVPSGSGYTKIYSTGYAFATIEADRSITAWGDLRYGGTAPSGSGYIKIYSTSDAFAALKVDGSITEWGDSSSGGSGAPSDSGYTKIYSTRSAFAALKADGSITAWGSSWGGGTGAPSDSGYTKIYSTGGAFAALKADGSITAWGASRYGGTDAPSDSGYTKIYSTGFAFAALKADGSITSWGNSYYGGVGTPYDKGYAKIYSTDKAFAALKADGSITSWGYVGTAPSGNGYTKIYSNQFAFAALKADGSITAWGVSGGSAPSDSGYTKIYSTINAFAALKADGSITAWGGSSGGTGAPSDSGYIKIYSTQYAFAAVKADGSITAWGDSRLGGATPASITTSD</sequence>
<evidence type="ECO:0008006" key="3">
    <source>
        <dbReference type="Google" id="ProtNLM"/>
    </source>
</evidence>
<dbReference type="Gene3D" id="2.130.10.30">
    <property type="entry name" value="Regulator of chromosome condensation 1/beta-lactamase-inhibitor protein II"/>
    <property type="match status" value="3"/>
</dbReference>
<evidence type="ECO:0000313" key="1">
    <source>
        <dbReference type="EMBL" id="CAB5507750.1"/>
    </source>
</evidence>
<keyword evidence="2" id="KW-1185">Reference proteome</keyword>
<gene>
    <name evidence="1" type="ORF">AZO1586I_2025</name>
</gene>
<reference evidence="1 2" key="1">
    <citation type="submission" date="2020-05" db="EMBL/GenBank/DDBJ databases">
        <authorList>
            <person name="Petersen J."/>
            <person name="Sayavedra L."/>
        </authorList>
    </citation>
    <scope>NUCLEOTIDE SEQUENCE [LARGE SCALE GENOMIC DNA]</scope>
    <source>
        <strain evidence="1">B azoricus SOX ET2 1586I</strain>
    </source>
</reference>
<organism evidence="1 2">
    <name type="scientific">Bathymodiolus thermophilus thioautotrophic gill symbiont</name>
    <dbReference type="NCBI Taxonomy" id="2360"/>
    <lineage>
        <taxon>Bacteria</taxon>
        <taxon>Pseudomonadati</taxon>
        <taxon>Pseudomonadota</taxon>
        <taxon>Gammaproteobacteria</taxon>
        <taxon>sulfur-oxidizing symbionts</taxon>
    </lineage>
</organism>
<dbReference type="Proteomes" id="UP000626656">
    <property type="component" value="Unassembled WGS sequence"/>
</dbReference>
<comment type="caution">
    <text evidence="1">The sequence shown here is derived from an EMBL/GenBank/DDBJ whole genome shotgun (WGS) entry which is preliminary data.</text>
</comment>
<evidence type="ECO:0000313" key="2">
    <source>
        <dbReference type="Proteomes" id="UP000626656"/>
    </source>
</evidence>
<dbReference type="InterPro" id="IPR009091">
    <property type="entry name" value="RCC1/BLIP-II"/>
</dbReference>
<dbReference type="RefSeq" id="WP_202784601.1">
    <property type="nucleotide sequence ID" value="NZ_CAHJWF010000457.1"/>
</dbReference>
<accession>A0ABN7GD48</accession>
<protein>
    <recommendedName>
        <fullName evidence="3">Lipoprotein</fullName>
    </recommendedName>
</protein>